<organism evidence="4 5">
    <name type="scientific">Leishmania tarentolae</name>
    <name type="common">Sauroleishmania tarentolae</name>
    <dbReference type="NCBI Taxonomy" id="5689"/>
    <lineage>
        <taxon>Eukaryota</taxon>
        <taxon>Discoba</taxon>
        <taxon>Euglenozoa</taxon>
        <taxon>Kinetoplastea</taxon>
        <taxon>Metakinetoplastina</taxon>
        <taxon>Trypanosomatida</taxon>
        <taxon>Trypanosomatidae</taxon>
        <taxon>Leishmaniinae</taxon>
        <taxon>Leishmania</taxon>
        <taxon>lizard Leishmania</taxon>
    </lineage>
</organism>
<gene>
    <name evidence="4" type="ORF">LtaPh_2723100</name>
</gene>
<comment type="caution">
    <text evidence="4">The sequence shown here is derived from an EMBL/GenBank/DDBJ whole genome shotgun (WGS) entry which is preliminary data.</text>
</comment>
<dbReference type="EMBL" id="BLBS01000037">
    <property type="protein sequence ID" value="GET89878.1"/>
    <property type="molecule type" value="Genomic_DNA"/>
</dbReference>
<dbReference type="GO" id="GO:0000323">
    <property type="term" value="C:lytic vacuole"/>
    <property type="evidence" value="ECO:0007669"/>
    <property type="project" value="TreeGrafter"/>
</dbReference>
<accession>A0A640KKM4</accession>
<feature type="region of interest" description="Disordered" evidence="3">
    <location>
        <begin position="92"/>
        <end position="117"/>
    </location>
</feature>
<proteinExistence type="predicted"/>
<feature type="coiled-coil region" evidence="2">
    <location>
        <begin position="505"/>
        <end position="583"/>
    </location>
</feature>
<keyword evidence="1 2" id="KW-0175">Coiled coil</keyword>
<dbReference type="GO" id="GO:0035493">
    <property type="term" value="P:SNARE complex assembly"/>
    <property type="evidence" value="ECO:0007669"/>
    <property type="project" value="TreeGrafter"/>
</dbReference>
<evidence type="ECO:0000256" key="1">
    <source>
        <dbReference type="ARBA" id="ARBA00023054"/>
    </source>
</evidence>
<reference evidence="4" key="1">
    <citation type="submission" date="2019-11" db="EMBL/GenBank/DDBJ databases">
        <title>Leishmania tarentolae CDS.</title>
        <authorList>
            <person name="Goto Y."/>
            <person name="Yamagishi J."/>
        </authorList>
    </citation>
    <scope>NUCLEOTIDE SEQUENCE [LARGE SCALE GENOMIC DNA]</scope>
    <source>
        <strain evidence="4">Parrot Tar II</strain>
    </source>
</reference>
<evidence type="ECO:0000313" key="4">
    <source>
        <dbReference type="EMBL" id="GET89878.1"/>
    </source>
</evidence>
<name>A0A640KKM4_LEITA</name>
<dbReference type="AlphaFoldDB" id="A0A640KKM4"/>
<keyword evidence="5" id="KW-1185">Reference proteome</keyword>
<evidence type="ECO:0000256" key="3">
    <source>
        <dbReference type="SAM" id="MobiDB-lite"/>
    </source>
</evidence>
<dbReference type="OrthoDB" id="264407at2759"/>
<evidence type="ECO:0000256" key="2">
    <source>
        <dbReference type="SAM" id="Coils"/>
    </source>
</evidence>
<sequence length="763" mass="82945">MTSLVPFDFRCVRHLTGVSLRCAPLHVCLAAQRPRCALPTAVTAQPTSELEGVYNISLHSTASSAKEDEGGTRQSSIMQSDREVVAMKTQHRQSLSPLPHATPADDFGHRALPLSSHPEQNITSLGEEETGATPEAVVDISSSAHTVNFHNPSLCIEVYYTIGALPLFSSSASGGGQSSSVVSAELKHDTGFSKVHGGRNSDDEGAMEGQWTPALVTSPVLVYTSEVVRGSSHPCWSAIPPEQLSAYGAATRVELAFYYTAACLSNAVPLMASASDTALPTTTPRDHTVLTDVCVHRCQVDMRDVVYAGSTMEEADATLGRVFHLEQQRQPQTRCCTRPIILLRCMDGIFLPRVCLSDMSTVATTLLEEMRAARTRTFAAPPTGAELQLTSSFPTTFHTIAGQSSIMATDTAEAAAAACEELPWSRAPSSVGWRYPPTAVPRAGPLRMTMGDVKAVTLATVAWQRLADLTEERRTKLAMDLNREVAADPLERAEEARCAALRVQLSAAREQLTLSTLELEALREQVERRQRLLQRQEEAHAKLQSYQAYTVSPEAREQSMATAREEEAQRARLRAQLARTRQQRTRELCLVYTVVLSSQYANEACRRATDAKDHINKCALPILFTGRAEAGTASHLVASTAEDMQEEAIALGHAGHLLVVLSILYSCELPYPIILGSGQSHVLQSPNISAEQVLAAPYTLTDARKYLLGCHKVSERPLMMAGVHLLLRNAIALAKAMGKPERRVLACSDRLGALLDLLLHDVE</sequence>
<dbReference type="GO" id="GO:0005768">
    <property type="term" value="C:endosome"/>
    <property type="evidence" value="ECO:0007669"/>
    <property type="project" value="TreeGrafter"/>
</dbReference>
<dbReference type="PANTHER" id="PTHR15157:SF5">
    <property type="entry name" value="UV RADIATION RESISTANCE-ASSOCIATED GENE PROTEIN"/>
    <property type="match status" value="1"/>
</dbReference>
<dbReference type="Proteomes" id="UP000419144">
    <property type="component" value="Unassembled WGS sequence"/>
</dbReference>
<dbReference type="PANTHER" id="PTHR15157">
    <property type="entry name" value="UV RADIATION RESISTANCE-ASSOCIATED GENE PROTEIN"/>
    <property type="match status" value="1"/>
</dbReference>
<dbReference type="GO" id="GO:0000149">
    <property type="term" value="F:SNARE binding"/>
    <property type="evidence" value="ECO:0007669"/>
    <property type="project" value="TreeGrafter"/>
</dbReference>
<evidence type="ECO:0000313" key="5">
    <source>
        <dbReference type="Proteomes" id="UP000419144"/>
    </source>
</evidence>
<dbReference type="VEuPathDB" id="TriTrypDB:LtaPh_2723100"/>
<protein>
    <submittedName>
        <fullName evidence="4">Uncharacterized protein</fullName>
    </submittedName>
</protein>